<organism evidence="2 3">
    <name type="scientific">Devosia riboflavina</name>
    <dbReference type="NCBI Taxonomy" id="46914"/>
    <lineage>
        <taxon>Bacteria</taxon>
        <taxon>Pseudomonadati</taxon>
        <taxon>Pseudomonadota</taxon>
        <taxon>Alphaproteobacteria</taxon>
        <taxon>Hyphomicrobiales</taxon>
        <taxon>Devosiaceae</taxon>
        <taxon>Devosia</taxon>
    </lineage>
</organism>
<dbReference type="OrthoDB" id="9798999at2"/>
<feature type="domain" description="PPC" evidence="1">
    <location>
        <begin position="1"/>
        <end position="129"/>
    </location>
</feature>
<dbReference type="Pfam" id="PF03479">
    <property type="entry name" value="PCC"/>
    <property type="match status" value="1"/>
</dbReference>
<dbReference type="PANTHER" id="PTHR34988">
    <property type="entry name" value="PROTEIN, PUTATIVE-RELATED"/>
    <property type="match status" value="1"/>
</dbReference>
<dbReference type="GO" id="GO:0003677">
    <property type="term" value="F:DNA binding"/>
    <property type="evidence" value="ECO:0007669"/>
    <property type="project" value="UniProtKB-KW"/>
</dbReference>
<dbReference type="PROSITE" id="PS51742">
    <property type="entry name" value="PPC"/>
    <property type="match status" value="1"/>
</dbReference>
<dbReference type="InterPro" id="IPR005175">
    <property type="entry name" value="PPC_dom"/>
</dbReference>
<proteinExistence type="predicted"/>
<keyword evidence="2" id="KW-0238">DNA-binding</keyword>
<dbReference type="SUPFAM" id="SSF117856">
    <property type="entry name" value="AF0104/ALDC/Ptd012-like"/>
    <property type="match status" value="1"/>
</dbReference>
<dbReference type="EMBL" id="JQGC01000017">
    <property type="protein sequence ID" value="KFL30031.1"/>
    <property type="molecule type" value="Genomic_DNA"/>
</dbReference>
<reference evidence="2 3" key="1">
    <citation type="submission" date="2014-08" db="EMBL/GenBank/DDBJ databases">
        <authorList>
            <person name="Hassan Y.I."/>
            <person name="Lepp D."/>
            <person name="Zhou T."/>
        </authorList>
    </citation>
    <scope>NUCLEOTIDE SEQUENCE [LARGE SCALE GENOMIC DNA]</scope>
    <source>
        <strain evidence="2 3">IFO13584</strain>
    </source>
</reference>
<protein>
    <submittedName>
        <fullName evidence="2">DNA-binding protein</fullName>
    </submittedName>
</protein>
<sequence length="132" mass="14555">MVLRQGDDVLARLEALMLEKDIPSASIQGMGFAGLVRFGFFDFERSDFQPRDFADMEITGLVGTLAWKKGKPAIHAHATASGRDFQAFGGHLLALTVGRGSFEVTITVHDRRLQRQHDESIGANILLLPDMD</sequence>
<dbReference type="CDD" id="cd11378">
    <property type="entry name" value="DUF296"/>
    <property type="match status" value="1"/>
</dbReference>
<keyword evidence="3" id="KW-1185">Reference proteome</keyword>
<dbReference type="PANTHER" id="PTHR34988:SF1">
    <property type="entry name" value="DNA-BINDING PROTEIN"/>
    <property type="match status" value="1"/>
</dbReference>
<evidence type="ECO:0000313" key="2">
    <source>
        <dbReference type="EMBL" id="KFL30031.1"/>
    </source>
</evidence>
<dbReference type="Proteomes" id="UP000028981">
    <property type="component" value="Unassembled WGS sequence"/>
</dbReference>
<accession>A0A087LZH8</accession>
<evidence type="ECO:0000313" key="3">
    <source>
        <dbReference type="Proteomes" id="UP000028981"/>
    </source>
</evidence>
<dbReference type="AlphaFoldDB" id="A0A087LZH8"/>
<comment type="caution">
    <text evidence="2">The sequence shown here is derived from an EMBL/GenBank/DDBJ whole genome shotgun (WGS) entry which is preliminary data.</text>
</comment>
<name>A0A087LZH8_9HYPH</name>
<dbReference type="Gene3D" id="3.30.1330.80">
    <property type="entry name" value="Hypothetical protein, similar to alpha- acetolactate decarboxylase, domain 2"/>
    <property type="match status" value="1"/>
</dbReference>
<evidence type="ECO:0000259" key="1">
    <source>
        <dbReference type="PROSITE" id="PS51742"/>
    </source>
</evidence>
<gene>
    <name evidence="2" type="ORF">JP75_18250</name>
</gene>